<evidence type="ECO:0000313" key="6">
    <source>
        <dbReference type="Proteomes" id="UP000051298"/>
    </source>
</evidence>
<dbReference type="RefSeq" id="WP_233486414.1">
    <property type="nucleotide sequence ID" value="NZ_CYRX01000011.1"/>
</dbReference>
<feature type="domain" description="Carbohydrate kinase PfkB" evidence="4">
    <location>
        <begin position="17"/>
        <end position="312"/>
    </location>
</feature>
<dbReference type="GO" id="GO:0006974">
    <property type="term" value="P:DNA damage response"/>
    <property type="evidence" value="ECO:0007669"/>
    <property type="project" value="TreeGrafter"/>
</dbReference>
<keyword evidence="2 5" id="KW-0808">Transferase</keyword>
<dbReference type="EC" id="2.7.1.45" evidence="5"/>
<evidence type="ECO:0000259" key="4">
    <source>
        <dbReference type="Pfam" id="PF00294"/>
    </source>
</evidence>
<dbReference type="PANTHER" id="PTHR43085:SF15">
    <property type="entry name" value="2-DEHYDRO-3-DEOXYGLUCONOKINASE"/>
    <property type="match status" value="1"/>
</dbReference>
<dbReference type="Gene3D" id="3.40.1190.20">
    <property type="match status" value="1"/>
</dbReference>
<organism evidence="5 6">
    <name type="scientific">Thalassobacter stenotrophicus</name>
    <dbReference type="NCBI Taxonomy" id="266809"/>
    <lineage>
        <taxon>Bacteria</taxon>
        <taxon>Pseudomonadati</taxon>
        <taxon>Pseudomonadota</taxon>
        <taxon>Alphaproteobacteria</taxon>
        <taxon>Rhodobacterales</taxon>
        <taxon>Roseobacteraceae</taxon>
        <taxon>Thalassobacter</taxon>
    </lineage>
</organism>
<evidence type="ECO:0000256" key="1">
    <source>
        <dbReference type="ARBA" id="ARBA00010688"/>
    </source>
</evidence>
<dbReference type="Proteomes" id="UP000051298">
    <property type="component" value="Unassembled WGS sequence"/>
</dbReference>
<reference evidence="5 6" key="1">
    <citation type="submission" date="2015-09" db="EMBL/GenBank/DDBJ databases">
        <authorList>
            <consortium name="Swine Surveillance"/>
        </authorList>
    </citation>
    <scope>NUCLEOTIDE SEQUENCE [LARGE SCALE GENOMIC DNA]</scope>
    <source>
        <strain evidence="5 6">CECT 5294</strain>
    </source>
</reference>
<dbReference type="InterPro" id="IPR029056">
    <property type="entry name" value="Ribokinase-like"/>
</dbReference>
<dbReference type="GO" id="GO:0008673">
    <property type="term" value="F:2-dehydro-3-deoxygluconokinase activity"/>
    <property type="evidence" value="ECO:0007669"/>
    <property type="project" value="UniProtKB-EC"/>
</dbReference>
<sequence length="324" mass="34673">MTTAFGKPVAGDDALAMRRVTTIGECMVELAPEQQAGLFQQGFAGDTFNTLWYLKSLRPDWTARYFTRVGDDAISAQMLEMMVNAGIDVDHIARDPLRSVGLYLISLNQGERSFTYWRNQSAARQLGADRAALERAVEGMDLIYLSGITLGILDDAGRATLLNVLRQARAAGATIAFDSNLRVRLWPSEDAMCAATMQAAAVSDIVLPSYDDEADFFGDADPQGTIDRYLRAGAGSVIVKNGAGSVHYNHFGASGVVIPKVQSEIVDTTSAGDSFNAGFFAELGRSGDVEASIRLACEVAHQVIARRGALVPLDLGKLSLGASV</sequence>
<dbReference type="InterPro" id="IPR011611">
    <property type="entry name" value="PfkB_dom"/>
</dbReference>
<dbReference type="EMBL" id="CYRX01000011">
    <property type="protein sequence ID" value="CUH59884.1"/>
    <property type="molecule type" value="Genomic_DNA"/>
</dbReference>
<dbReference type="InterPro" id="IPR050306">
    <property type="entry name" value="PfkB_Carbo_kinase"/>
</dbReference>
<dbReference type="PANTHER" id="PTHR43085">
    <property type="entry name" value="HEXOKINASE FAMILY MEMBER"/>
    <property type="match status" value="1"/>
</dbReference>
<dbReference type="AlphaFoldDB" id="A0A0P1EXU2"/>
<evidence type="ECO:0000256" key="2">
    <source>
        <dbReference type="ARBA" id="ARBA00022679"/>
    </source>
</evidence>
<dbReference type="GO" id="GO:0019698">
    <property type="term" value="P:D-galacturonate catabolic process"/>
    <property type="evidence" value="ECO:0007669"/>
    <property type="project" value="TreeGrafter"/>
</dbReference>
<dbReference type="STRING" id="266809.PM03_09385"/>
<accession>A0A0P1EXU2</accession>
<dbReference type="eggNOG" id="COG0524">
    <property type="taxonomic scope" value="Bacteria"/>
</dbReference>
<evidence type="ECO:0000313" key="5">
    <source>
        <dbReference type="EMBL" id="CUH59884.1"/>
    </source>
</evidence>
<dbReference type="CDD" id="cd01166">
    <property type="entry name" value="KdgK"/>
    <property type="match status" value="1"/>
</dbReference>
<evidence type="ECO:0000256" key="3">
    <source>
        <dbReference type="ARBA" id="ARBA00022777"/>
    </source>
</evidence>
<dbReference type="GO" id="GO:0005829">
    <property type="term" value="C:cytosol"/>
    <property type="evidence" value="ECO:0007669"/>
    <property type="project" value="TreeGrafter"/>
</dbReference>
<gene>
    <name evidence="5" type="primary">kdgK_2</name>
    <name evidence="5" type="ORF">THS5294_01173</name>
</gene>
<proteinExistence type="inferred from homology"/>
<dbReference type="Pfam" id="PF00294">
    <property type="entry name" value="PfkB"/>
    <property type="match status" value="1"/>
</dbReference>
<dbReference type="SUPFAM" id="SSF53613">
    <property type="entry name" value="Ribokinase-like"/>
    <property type="match status" value="1"/>
</dbReference>
<protein>
    <submittedName>
        <fullName evidence="5">2-dehydro-3-deoxygluconokinase</fullName>
        <ecNumber evidence="5">2.7.1.45</ecNumber>
    </submittedName>
</protein>
<name>A0A0P1EXU2_9RHOB</name>
<dbReference type="GO" id="GO:0042840">
    <property type="term" value="P:D-glucuronate catabolic process"/>
    <property type="evidence" value="ECO:0007669"/>
    <property type="project" value="TreeGrafter"/>
</dbReference>
<comment type="similarity">
    <text evidence="1">Belongs to the carbohydrate kinase PfkB family.</text>
</comment>
<keyword evidence="3 5" id="KW-0418">Kinase</keyword>